<evidence type="ECO:0000313" key="1">
    <source>
        <dbReference type="EMBL" id="CAD7409660.1"/>
    </source>
</evidence>
<sequence>MSEGMILPSEDVVLLYPLADIKAVWVGFFSLSDRKGVEGWIVGGWEDGVLICVNNVTRLS</sequence>
<protein>
    <submittedName>
        <fullName evidence="1">Uncharacterized protein</fullName>
    </submittedName>
</protein>
<reference evidence="1" key="1">
    <citation type="submission" date="2020-11" db="EMBL/GenBank/DDBJ databases">
        <authorList>
            <person name="Tran Van P."/>
        </authorList>
    </citation>
    <scope>NUCLEOTIDE SEQUENCE</scope>
</reference>
<proteinExistence type="predicted"/>
<dbReference type="AlphaFoldDB" id="A0A7R9D7U4"/>
<organism evidence="1">
    <name type="scientific">Timema poppense</name>
    <name type="common">Walking stick</name>
    <dbReference type="NCBI Taxonomy" id="170557"/>
    <lineage>
        <taxon>Eukaryota</taxon>
        <taxon>Metazoa</taxon>
        <taxon>Ecdysozoa</taxon>
        <taxon>Arthropoda</taxon>
        <taxon>Hexapoda</taxon>
        <taxon>Insecta</taxon>
        <taxon>Pterygota</taxon>
        <taxon>Neoptera</taxon>
        <taxon>Polyneoptera</taxon>
        <taxon>Phasmatodea</taxon>
        <taxon>Timematodea</taxon>
        <taxon>Timematoidea</taxon>
        <taxon>Timematidae</taxon>
        <taxon>Timema</taxon>
    </lineage>
</organism>
<gene>
    <name evidence="1" type="ORF">TPSB3V08_LOCUS6954</name>
</gene>
<dbReference type="EMBL" id="OD004280">
    <property type="protein sequence ID" value="CAD7409660.1"/>
    <property type="molecule type" value="Genomic_DNA"/>
</dbReference>
<accession>A0A7R9D7U4</accession>
<name>A0A7R9D7U4_TIMPO</name>